<gene>
    <name evidence="2" type="ORF">BRADI_2g24140v3</name>
</gene>
<dbReference type="Gramene" id="KQK06058">
    <property type="protein sequence ID" value="KQK06058"/>
    <property type="gene ID" value="BRADI_2g24140v3"/>
</dbReference>
<feature type="compositionally biased region" description="Acidic residues" evidence="1">
    <location>
        <begin position="7"/>
        <end position="16"/>
    </location>
</feature>
<dbReference type="PANTHER" id="PTHR35167:SF3">
    <property type="entry name" value="OS05G0216466 PROTEIN"/>
    <property type="match status" value="1"/>
</dbReference>
<evidence type="ECO:0000313" key="4">
    <source>
        <dbReference type="Proteomes" id="UP000008810"/>
    </source>
</evidence>
<dbReference type="InParanoid" id="A0A0Q3QY10"/>
<reference evidence="3" key="3">
    <citation type="submission" date="2018-08" db="UniProtKB">
        <authorList>
            <consortium name="EnsemblPlants"/>
        </authorList>
    </citation>
    <scope>IDENTIFICATION</scope>
    <source>
        <strain evidence="3">cv. Bd21</strain>
    </source>
</reference>
<keyword evidence="4" id="KW-1185">Reference proteome</keyword>
<dbReference type="OrthoDB" id="695445at2759"/>
<feature type="compositionally biased region" description="Gly residues" evidence="1">
    <location>
        <begin position="86"/>
        <end position="98"/>
    </location>
</feature>
<dbReference type="PANTHER" id="PTHR35167">
    <property type="entry name" value="OS05G0216466 PROTEIN"/>
    <property type="match status" value="1"/>
</dbReference>
<accession>A0A0Q3QY10</accession>
<dbReference type="EnsemblPlants" id="KQK06058">
    <property type="protein sequence ID" value="KQK06058"/>
    <property type="gene ID" value="BRADI_2g24140v3"/>
</dbReference>
<proteinExistence type="predicted"/>
<dbReference type="EMBL" id="CM000881">
    <property type="protein sequence ID" value="KQK06058.1"/>
    <property type="molecule type" value="Genomic_DNA"/>
</dbReference>
<feature type="region of interest" description="Disordered" evidence="1">
    <location>
        <begin position="1"/>
        <end position="111"/>
    </location>
</feature>
<dbReference type="AlphaFoldDB" id="A0A0Q3QY10"/>
<dbReference type="Proteomes" id="UP000008810">
    <property type="component" value="Chromosome 2"/>
</dbReference>
<feature type="compositionally biased region" description="Low complexity" evidence="1">
    <location>
        <begin position="63"/>
        <end position="83"/>
    </location>
</feature>
<feature type="compositionally biased region" description="Basic residues" evidence="1">
    <location>
        <begin position="174"/>
        <end position="184"/>
    </location>
</feature>
<reference evidence="2" key="2">
    <citation type="submission" date="2017-06" db="EMBL/GenBank/DDBJ databases">
        <title>WGS assembly of Brachypodium distachyon.</title>
        <authorList>
            <consortium name="The International Brachypodium Initiative"/>
            <person name="Lucas S."/>
            <person name="Harmon-Smith M."/>
            <person name="Lail K."/>
            <person name="Tice H."/>
            <person name="Grimwood J."/>
            <person name="Bruce D."/>
            <person name="Barry K."/>
            <person name="Shu S."/>
            <person name="Lindquist E."/>
            <person name="Wang M."/>
            <person name="Pitluck S."/>
            <person name="Vogel J.P."/>
            <person name="Garvin D.F."/>
            <person name="Mockler T.C."/>
            <person name="Schmutz J."/>
            <person name="Rokhsar D."/>
            <person name="Bevan M.W."/>
        </authorList>
    </citation>
    <scope>NUCLEOTIDE SEQUENCE</scope>
    <source>
        <strain evidence="2">Bd21</strain>
    </source>
</reference>
<feature type="compositionally biased region" description="Basic and acidic residues" evidence="1">
    <location>
        <begin position="138"/>
        <end position="158"/>
    </location>
</feature>
<evidence type="ECO:0000313" key="2">
    <source>
        <dbReference type="EMBL" id="KQK06058.1"/>
    </source>
</evidence>
<sequence length="184" mass="19070">MGGVASEEPDCVEMEAAEQLIQLSGGGDDDGNGEGSESCKSADSVKAGGPKPLPRQGDDGNKEGAPAVEVESSSSSRPRPGKSGPEKGGGIVVDGSGGVNEEEAVIGGGERRRRPRFWSLAAIYRETRRVGGVRCCPREEAAAREDGKRRNDGKRRPAADGTTAGEAVPVAACKARRLVSRPKD</sequence>
<feature type="region of interest" description="Disordered" evidence="1">
    <location>
        <begin position="138"/>
        <end position="184"/>
    </location>
</feature>
<evidence type="ECO:0000256" key="1">
    <source>
        <dbReference type="SAM" id="MobiDB-lite"/>
    </source>
</evidence>
<evidence type="ECO:0000313" key="3">
    <source>
        <dbReference type="EnsemblPlants" id="KQK06058"/>
    </source>
</evidence>
<dbReference type="ExpressionAtlas" id="A0A0Q3QY10">
    <property type="expression patterns" value="baseline"/>
</dbReference>
<protein>
    <submittedName>
        <fullName evidence="2 3">Uncharacterized protein</fullName>
    </submittedName>
</protein>
<name>A0A0Q3QY10_BRADI</name>
<reference evidence="2 3" key="1">
    <citation type="journal article" date="2010" name="Nature">
        <title>Genome sequencing and analysis of the model grass Brachypodium distachyon.</title>
        <authorList>
            <consortium name="International Brachypodium Initiative"/>
        </authorList>
    </citation>
    <scope>NUCLEOTIDE SEQUENCE [LARGE SCALE GENOMIC DNA]</scope>
    <source>
        <strain evidence="2 3">Bd21</strain>
    </source>
</reference>
<organism evidence="2">
    <name type="scientific">Brachypodium distachyon</name>
    <name type="common">Purple false brome</name>
    <name type="synonym">Trachynia distachya</name>
    <dbReference type="NCBI Taxonomy" id="15368"/>
    <lineage>
        <taxon>Eukaryota</taxon>
        <taxon>Viridiplantae</taxon>
        <taxon>Streptophyta</taxon>
        <taxon>Embryophyta</taxon>
        <taxon>Tracheophyta</taxon>
        <taxon>Spermatophyta</taxon>
        <taxon>Magnoliopsida</taxon>
        <taxon>Liliopsida</taxon>
        <taxon>Poales</taxon>
        <taxon>Poaceae</taxon>
        <taxon>BOP clade</taxon>
        <taxon>Pooideae</taxon>
        <taxon>Stipodae</taxon>
        <taxon>Brachypodieae</taxon>
        <taxon>Brachypodium</taxon>
    </lineage>
</organism>